<gene>
    <name evidence="2" type="ORF">KI387_014791</name>
</gene>
<dbReference type="Proteomes" id="UP000824469">
    <property type="component" value="Unassembled WGS sequence"/>
</dbReference>
<evidence type="ECO:0000313" key="3">
    <source>
        <dbReference type="Proteomes" id="UP000824469"/>
    </source>
</evidence>
<feature type="non-terminal residue" evidence="2">
    <location>
        <position position="1"/>
    </location>
</feature>
<evidence type="ECO:0000313" key="2">
    <source>
        <dbReference type="EMBL" id="KAH9303208.1"/>
    </source>
</evidence>
<keyword evidence="3" id="KW-1185">Reference proteome</keyword>
<dbReference type="PANTHER" id="PTHR34145">
    <property type="entry name" value="OS02G0105600 PROTEIN"/>
    <property type="match status" value="1"/>
</dbReference>
<comment type="caution">
    <text evidence="2">The sequence shown here is derived from an EMBL/GenBank/DDBJ whole genome shotgun (WGS) entry which is preliminary data.</text>
</comment>
<sequence length="218" mass="24672">MFDHWIKCVAIKGVKQMKLRSFPGALNISPSLFACHLLADLRVSGLGFTGIPTGFQGFLHLKECYLRFTNVPDDRLQQLISLCPILQKLGLSYCYQLMDLKICSSSLKFIAVNFLPVASFTVDCPQLTELKVFKCHDLHKLELNSRALLQHPHSLKVPSFERHGAVKLLKKLSIVDYRVSHCLILHGIFPELEELDVAAIVIQDMTLDQMVPRQELTT</sequence>
<dbReference type="InterPro" id="IPR053772">
    <property type="entry name" value="At1g61320/At1g61330-like"/>
</dbReference>
<protein>
    <recommendedName>
        <fullName evidence="1">F-box/LRR-repeat protein 15/At3g58940/PEG3-like LRR domain-containing protein</fullName>
    </recommendedName>
</protein>
<dbReference type="InterPro" id="IPR032675">
    <property type="entry name" value="LRR_dom_sf"/>
</dbReference>
<dbReference type="OMA" id="FISAPNM"/>
<dbReference type="EMBL" id="JAHRHJ020000009">
    <property type="protein sequence ID" value="KAH9303208.1"/>
    <property type="molecule type" value="Genomic_DNA"/>
</dbReference>
<proteinExistence type="predicted"/>
<dbReference type="SUPFAM" id="SSF52058">
    <property type="entry name" value="L domain-like"/>
    <property type="match status" value="1"/>
</dbReference>
<organism evidence="2 3">
    <name type="scientific">Taxus chinensis</name>
    <name type="common">Chinese yew</name>
    <name type="synonym">Taxus wallichiana var. chinensis</name>
    <dbReference type="NCBI Taxonomy" id="29808"/>
    <lineage>
        <taxon>Eukaryota</taxon>
        <taxon>Viridiplantae</taxon>
        <taxon>Streptophyta</taxon>
        <taxon>Embryophyta</taxon>
        <taxon>Tracheophyta</taxon>
        <taxon>Spermatophyta</taxon>
        <taxon>Pinopsida</taxon>
        <taxon>Pinidae</taxon>
        <taxon>Conifers II</taxon>
        <taxon>Cupressales</taxon>
        <taxon>Taxaceae</taxon>
        <taxon>Taxus</taxon>
    </lineage>
</organism>
<evidence type="ECO:0000259" key="1">
    <source>
        <dbReference type="Pfam" id="PF24758"/>
    </source>
</evidence>
<dbReference type="InterPro" id="IPR055411">
    <property type="entry name" value="LRR_FXL15/At3g58940/PEG3-like"/>
</dbReference>
<dbReference type="Gene3D" id="3.80.10.10">
    <property type="entry name" value="Ribonuclease Inhibitor"/>
    <property type="match status" value="1"/>
</dbReference>
<dbReference type="PANTHER" id="PTHR34145:SF28">
    <property type="entry name" value="F-BOX DOMAIN-CONTAINING PROTEIN"/>
    <property type="match status" value="1"/>
</dbReference>
<dbReference type="AlphaFoldDB" id="A0AA38CR09"/>
<feature type="domain" description="F-box/LRR-repeat protein 15/At3g58940/PEG3-like LRR" evidence="1">
    <location>
        <begin position="3"/>
        <end position="140"/>
    </location>
</feature>
<dbReference type="Pfam" id="PF24758">
    <property type="entry name" value="LRR_At5g56370"/>
    <property type="match status" value="1"/>
</dbReference>
<name>A0AA38CR09_TAXCH</name>
<accession>A0AA38CR09</accession>
<reference evidence="2 3" key="1">
    <citation type="journal article" date="2021" name="Nat. Plants">
        <title>The Taxus genome provides insights into paclitaxel biosynthesis.</title>
        <authorList>
            <person name="Xiong X."/>
            <person name="Gou J."/>
            <person name="Liao Q."/>
            <person name="Li Y."/>
            <person name="Zhou Q."/>
            <person name="Bi G."/>
            <person name="Li C."/>
            <person name="Du R."/>
            <person name="Wang X."/>
            <person name="Sun T."/>
            <person name="Guo L."/>
            <person name="Liang H."/>
            <person name="Lu P."/>
            <person name="Wu Y."/>
            <person name="Zhang Z."/>
            <person name="Ro D.K."/>
            <person name="Shang Y."/>
            <person name="Huang S."/>
            <person name="Yan J."/>
        </authorList>
    </citation>
    <scope>NUCLEOTIDE SEQUENCE [LARGE SCALE GENOMIC DNA]</scope>
    <source>
        <strain evidence="2">Ta-2019</strain>
    </source>
</reference>
<dbReference type="PROSITE" id="PS51257">
    <property type="entry name" value="PROKAR_LIPOPROTEIN"/>
    <property type="match status" value="1"/>
</dbReference>